<evidence type="ECO:0000256" key="10">
    <source>
        <dbReference type="SAM" id="MobiDB-lite"/>
    </source>
</evidence>
<dbReference type="PRINTS" id="PR00245">
    <property type="entry name" value="OLFACTORYR"/>
</dbReference>
<keyword evidence="9" id="KW-0807">Transducer</keyword>
<evidence type="ECO:0000259" key="12">
    <source>
        <dbReference type="PROSITE" id="PS50262"/>
    </source>
</evidence>
<evidence type="ECO:0000313" key="14">
    <source>
        <dbReference type="Proteomes" id="UP000694892"/>
    </source>
</evidence>
<dbReference type="Proteomes" id="UP000694892">
    <property type="component" value="Chromosome 8L"/>
</dbReference>
<keyword evidence="7 11" id="KW-0472">Membrane</keyword>
<evidence type="ECO:0000256" key="7">
    <source>
        <dbReference type="ARBA" id="ARBA00023136"/>
    </source>
</evidence>
<evidence type="ECO:0000256" key="5">
    <source>
        <dbReference type="ARBA" id="ARBA00022989"/>
    </source>
</evidence>
<dbReference type="CDD" id="cd13954">
    <property type="entry name" value="7tmA_OR"/>
    <property type="match status" value="1"/>
</dbReference>
<dbReference type="InterPro" id="IPR000725">
    <property type="entry name" value="Olfact_rcpt"/>
</dbReference>
<evidence type="ECO:0000256" key="2">
    <source>
        <dbReference type="ARBA" id="ARBA00022475"/>
    </source>
</evidence>
<reference evidence="14" key="1">
    <citation type="journal article" date="2016" name="Nature">
        <title>Genome evolution in the allotetraploid frog Xenopus laevis.</title>
        <authorList>
            <person name="Session A.M."/>
            <person name="Uno Y."/>
            <person name="Kwon T."/>
            <person name="Chapman J.A."/>
            <person name="Toyoda A."/>
            <person name="Takahashi S."/>
            <person name="Fukui A."/>
            <person name="Hikosaka A."/>
            <person name="Suzuki A."/>
            <person name="Kondo M."/>
            <person name="van Heeringen S.J."/>
            <person name="Quigley I."/>
            <person name="Heinz S."/>
            <person name="Ogino H."/>
            <person name="Ochi H."/>
            <person name="Hellsten U."/>
            <person name="Lyons J.B."/>
            <person name="Simakov O."/>
            <person name="Putnam N."/>
            <person name="Stites J."/>
            <person name="Kuroki Y."/>
            <person name="Tanaka T."/>
            <person name="Michiue T."/>
            <person name="Watanabe M."/>
            <person name="Bogdanovic O."/>
            <person name="Lister R."/>
            <person name="Georgiou G."/>
            <person name="Paranjpe S.S."/>
            <person name="van Kruijsbergen I."/>
            <person name="Shu S."/>
            <person name="Carlson J."/>
            <person name="Kinoshita T."/>
            <person name="Ohta Y."/>
            <person name="Mawaribuchi S."/>
            <person name="Jenkins J."/>
            <person name="Grimwood J."/>
            <person name="Schmutz J."/>
            <person name="Mitros T."/>
            <person name="Mozaffari S.V."/>
            <person name="Suzuki Y."/>
            <person name="Haramoto Y."/>
            <person name="Yamamoto T.S."/>
            <person name="Takagi C."/>
            <person name="Heald R."/>
            <person name="Miller K."/>
            <person name="Haudenschild C."/>
            <person name="Kitzman J."/>
            <person name="Nakayama T."/>
            <person name="Izutsu Y."/>
            <person name="Robert J."/>
            <person name="Fortriede J."/>
            <person name="Burns K."/>
            <person name="Lotay V."/>
            <person name="Karimi K."/>
            <person name="Yasuoka Y."/>
            <person name="Dichmann D.S."/>
            <person name="Flajnik M.F."/>
            <person name="Houston D.W."/>
            <person name="Shendure J."/>
            <person name="DuPasquier L."/>
            <person name="Vize P.D."/>
            <person name="Zorn A.M."/>
            <person name="Ito M."/>
            <person name="Marcotte E.M."/>
            <person name="Wallingford J.B."/>
            <person name="Ito Y."/>
            <person name="Asashima M."/>
            <person name="Ueno N."/>
            <person name="Matsuda Y."/>
            <person name="Veenstra G.J."/>
            <person name="Fujiyama A."/>
            <person name="Harland R.M."/>
            <person name="Taira M."/>
            <person name="Rokhsar D.S."/>
        </authorList>
    </citation>
    <scope>NUCLEOTIDE SEQUENCE [LARGE SCALE GENOMIC DNA]</scope>
    <source>
        <strain evidence="14">J</strain>
    </source>
</reference>
<comment type="subcellular location">
    <subcellularLocation>
        <location evidence="1">Cell membrane</location>
        <topology evidence="1">Multi-pass membrane protein</topology>
    </subcellularLocation>
</comment>
<sequence length="311" mass="35591">MFANFFSDVRYIPTGCWAVGFINSSIHVTSTFQLPFCRSHHVNHFFCEVPPFFQLSCQDTWFNEVSIYMSACTIGLCSFFLTLISYVYIIPTILKIDSTQGRQKAFSTCASHLTVVSLYYGTTMFMYLRPHSSYSPETDKTVSIIYTVVIPMLNPIIYSLRNRDVKVTIKKMGSMITNRREFAANLRDSRPANKFAKRPRKFAEKIRRRQKFFFRKTDAGVKKRAPASKKRAPASKTRRRRRFANFSPFREIRAKFANFSAKRNGANSPITRDKSFIQLNQKGPLLLVGALLTLLVLTTPLATDATISLSC</sequence>
<dbReference type="GO" id="GO:0004930">
    <property type="term" value="F:G protein-coupled receptor activity"/>
    <property type="evidence" value="ECO:0007669"/>
    <property type="project" value="UniProtKB-KW"/>
</dbReference>
<evidence type="ECO:0000256" key="8">
    <source>
        <dbReference type="ARBA" id="ARBA00023170"/>
    </source>
</evidence>
<evidence type="ECO:0000256" key="3">
    <source>
        <dbReference type="ARBA" id="ARBA00022692"/>
    </source>
</evidence>
<feature type="transmembrane region" description="Helical" evidence="11">
    <location>
        <begin position="110"/>
        <end position="129"/>
    </location>
</feature>
<dbReference type="InterPro" id="IPR017452">
    <property type="entry name" value="GPCR_Rhodpsn_7TM"/>
</dbReference>
<evidence type="ECO:0000256" key="9">
    <source>
        <dbReference type="ARBA" id="ARBA00023224"/>
    </source>
</evidence>
<keyword evidence="4" id="KW-0716">Sensory transduction</keyword>
<dbReference type="SUPFAM" id="SSF81321">
    <property type="entry name" value="Family A G protein-coupled receptor-like"/>
    <property type="match status" value="1"/>
</dbReference>
<feature type="transmembrane region" description="Helical" evidence="11">
    <location>
        <begin position="141"/>
        <end position="160"/>
    </location>
</feature>
<name>A0A974H920_XENLA</name>
<keyword evidence="4" id="KW-0552">Olfaction</keyword>
<keyword evidence="8" id="KW-0675">Receptor</keyword>
<feature type="domain" description="G-protein coupled receptors family 1 profile" evidence="12">
    <location>
        <begin position="1"/>
        <end position="158"/>
    </location>
</feature>
<feature type="transmembrane region" description="Helical" evidence="11">
    <location>
        <begin position="65"/>
        <end position="89"/>
    </location>
</feature>
<dbReference type="GO" id="GO:0004984">
    <property type="term" value="F:olfactory receptor activity"/>
    <property type="evidence" value="ECO:0007669"/>
    <property type="project" value="InterPro"/>
</dbReference>
<dbReference type="GO" id="GO:0005886">
    <property type="term" value="C:plasma membrane"/>
    <property type="evidence" value="ECO:0007669"/>
    <property type="project" value="UniProtKB-SubCell"/>
</dbReference>
<keyword evidence="3 11" id="KW-0812">Transmembrane</keyword>
<protein>
    <recommendedName>
        <fullName evidence="12">G-protein coupled receptors family 1 profile domain-containing protein</fullName>
    </recommendedName>
</protein>
<proteinExistence type="predicted"/>
<dbReference type="InterPro" id="IPR050516">
    <property type="entry name" value="Olfactory_GPCR"/>
</dbReference>
<evidence type="ECO:0000256" key="11">
    <source>
        <dbReference type="SAM" id="Phobius"/>
    </source>
</evidence>
<dbReference type="AlphaFoldDB" id="A0A974H920"/>
<dbReference type="PROSITE" id="PS50262">
    <property type="entry name" value="G_PROTEIN_RECEP_F1_2"/>
    <property type="match status" value="1"/>
</dbReference>
<keyword evidence="2" id="KW-1003">Cell membrane</keyword>
<keyword evidence="6" id="KW-0297">G-protein coupled receptor</keyword>
<feature type="transmembrane region" description="Helical" evidence="11">
    <location>
        <begin position="284"/>
        <end position="303"/>
    </location>
</feature>
<evidence type="ECO:0000256" key="4">
    <source>
        <dbReference type="ARBA" id="ARBA00022725"/>
    </source>
</evidence>
<evidence type="ECO:0000256" key="6">
    <source>
        <dbReference type="ARBA" id="ARBA00023040"/>
    </source>
</evidence>
<feature type="region of interest" description="Disordered" evidence="10">
    <location>
        <begin position="221"/>
        <end position="240"/>
    </location>
</feature>
<dbReference type="FunFam" id="1.20.1070.10:FF:000015">
    <property type="entry name" value="Olfactory receptor"/>
    <property type="match status" value="1"/>
</dbReference>
<feature type="compositionally biased region" description="Basic residues" evidence="10">
    <location>
        <begin position="222"/>
        <end position="240"/>
    </location>
</feature>
<dbReference type="PANTHER" id="PTHR26452">
    <property type="entry name" value="OLFACTORY RECEPTOR"/>
    <property type="match status" value="1"/>
</dbReference>
<dbReference type="Gene3D" id="1.20.1070.10">
    <property type="entry name" value="Rhodopsin 7-helix transmembrane proteins"/>
    <property type="match status" value="1"/>
</dbReference>
<evidence type="ECO:0000256" key="1">
    <source>
        <dbReference type="ARBA" id="ARBA00004651"/>
    </source>
</evidence>
<organism evidence="13 14">
    <name type="scientific">Xenopus laevis</name>
    <name type="common">African clawed frog</name>
    <dbReference type="NCBI Taxonomy" id="8355"/>
    <lineage>
        <taxon>Eukaryota</taxon>
        <taxon>Metazoa</taxon>
        <taxon>Chordata</taxon>
        <taxon>Craniata</taxon>
        <taxon>Vertebrata</taxon>
        <taxon>Euteleostomi</taxon>
        <taxon>Amphibia</taxon>
        <taxon>Batrachia</taxon>
        <taxon>Anura</taxon>
        <taxon>Pipoidea</taxon>
        <taxon>Pipidae</taxon>
        <taxon>Xenopodinae</taxon>
        <taxon>Xenopus</taxon>
        <taxon>Xenopus</taxon>
    </lineage>
</organism>
<accession>A0A974H920</accession>
<dbReference type="EMBL" id="CM004480">
    <property type="protein sequence ID" value="OCT69110.1"/>
    <property type="molecule type" value="Genomic_DNA"/>
</dbReference>
<gene>
    <name evidence="13" type="ORF">XELAEV_18040419mg</name>
</gene>
<evidence type="ECO:0000313" key="13">
    <source>
        <dbReference type="EMBL" id="OCT69110.1"/>
    </source>
</evidence>
<dbReference type="Pfam" id="PF13853">
    <property type="entry name" value="7tm_4"/>
    <property type="match status" value="1"/>
</dbReference>
<keyword evidence="5 11" id="KW-1133">Transmembrane helix</keyword>